<gene>
    <name evidence="2" type="ORF">GCM10008955_24720</name>
</gene>
<proteinExistence type="predicted"/>
<dbReference type="InterPro" id="IPR016181">
    <property type="entry name" value="Acyl_CoA_acyltransferase"/>
</dbReference>
<dbReference type="Proteomes" id="UP000647587">
    <property type="component" value="Unassembled WGS sequence"/>
</dbReference>
<dbReference type="SUPFAM" id="SSF55729">
    <property type="entry name" value="Acyl-CoA N-acyltransferases (Nat)"/>
    <property type="match status" value="1"/>
</dbReference>
<feature type="domain" description="N-acetyltransferase" evidence="1">
    <location>
        <begin position="1"/>
        <end position="125"/>
    </location>
</feature>
<reference evidence="3" key="1">
    <citation type="journal article" date="2019" name="Int. J. Syst. Evol. Microbiol.">
        <title>The Global Catalogue of Microorganisms (GCM) 10K type strain sequencing project: providing services to taxonomists for standard genome sequencing and annotation.</title>
        <authorList>
            <consortium name="The Broad Institute Genomics Platform"/>
            <consortium name="The Broad Institute Genome Sequencing Center for Infectious Disease"/>
            <person name="Wu L."/>
            <person name="Ma J."/>
        </authorList>
    </citation>
    <scope>NUCLEOTIDE SEQUENCE [LARGE SCALE GENOMIC DNA]</scope>
    <source>
        <strain evidence="3">JCM 30331</strain>
    </source>
</reference>
<organism evidence="2 3">
    <name type="scientific">Deinococcus malanensis</name>
    <dbReference type="NCBI Taxonomy" id="1706855"/>
    <lineage>
        <taxon>Bacteria</taxon>
        <taxon>Thermotogati</taxon>
        <taxon>Deinococcota</taxon>
        <taxon>Deinococci</taxon>
        <taxon>Deinococcales</taxon>
        <taxon>Deinococcaceae</taxon>
        <taxon>Deinococcus</taxon>
    </lineage>
</organism>
<accession>A0ABQ2EXN2</accession>
<evidence type="ECO:0000313" key="3">
    <source>
        <dbReference type="Proteomes" id="UP000647587"/>
    </source>
</evidence>
<dbReference type="Pfam" id="PF13302">
    <property type="entry name" value="Acetyltransf_3"/>
    <property type="match status" value="1"/>
</dbReference>
<name>A0ABQ2EXN2_9DEIO</name>
<evidence type="ECO:0000313" key="2">
    <source>
        <dbReference type="EMBL" id="GGK29989.1"/>
    </source>
</evidence>
<protein>
    <recommendedName>
        <fullName evidence="1">N-acetyltransferase domain-containing protein</fullName>
    </recommendedName>
</protein>
<keyword evidence="3" id="KW-1185">Reference proteome</keyword>
<comment type="caution">
    <text evidence="2">The sequence shown here is derived from an EMBL/GenBank/DDBJ whole genome shotgun (WGS) entry which is preliminary data.</text>
</comment>
<dbReference type="InterPro" id="IPR000182">
    <property type="entry name" value="GNAT_dom"/>
</dbReference>
<sequence length="152" mass="17059">MATGYLAWRGNVCPDSWRLYFVVMLGDQPVGMQDLIGVKFDTLKTVTTFSWLAPGIRRQGLGREMRAAILHLAFEGFGALEAASEAFFDNVASNRVSEVMGYQPNGNDWATRRGEPAVLNRWRLKRDDWALSSRNDIGLIGVEECKPVLHIQ</sequence>
<evidence type="ECO:0000259" key="1">
    <source>
        <dbReference type="PROSITE" id="PS51186"/>
    </source>
</evidence>
<dbReference type="PROSITE" id="PS51186">
    <property type="entry name" value="GNAT"/>
    <property type="match status" value="1"/>
</dbReference>
<dbReference type="EMBL" id="BMPP01000010">
    <property type="protein sequence ID" value="GGK29989.1"/>
    <property type="molecule type" value="Genomic_DNA"/>
</dbReference>
<dbReference type="RefSeq" id="WP_229780775.1">
    <property type="nucleotide sequence ID" value="NZ_BMPP01000010.1"/>
</dbReference>
<dbReference type="Gene3D" id="3.40.630.30">
    <property type="match status" value="1"/>
</dbReference>